<comment type="similarity">
    <text evidence="2 12">Belongs to the glycosyltransferase 28 family.</text>
</comment>
<evidence type="ECO:0000256" key="11">
    <source>
        <dbReference type="ARBA" id="ARBA00048184"/>
    </source>
</evidence>
<sequence length="219" mass="23756">MKSGETKCDSQEQPPNSMATVLVTTGATVTFRELISYVCSVECVSKLARLGVRKLVVQYGNEIGKSGDHISRGHFEKSVTSLEASGFKREGELSDDEIVLESESMNVLAFPFTHDILSHIETADIIVSHAGTGSIIDVLRLKKNLVVVTNDSLLDNHQLEVASMMAKEGYLIDCTLEEMRSGKLVESIGNIISGKANFNALPEPEDGTVETVIVEELLG</sequence>
<dbReference type="HOGENOM" id="CLU_085408_2_0_1"/>
<dbReference type="Gene3D" id="3.40.50.2000">
    <property type="entry name" value="Glycogen Phosphorylase B"/>
    <property type="match status" value="1"/>
</dbReference>
<reference evidence="14 15" key="1">
    <citation type="journal article" date="2009" name="Nature">
        <title>Evolution of pathogenicity and sexual reproduction in eight Candida genomes.</title>
        <authorList>
            <person name="Butler G."/>
            <person name="Rasmussen M.D."/>
            <person name="Lin M.F."/>
            <person name="Santos M.A."/>
            <person name="Sakthikumar S."/>
            <person name="Munro C.A."/>
            <person name="Rheinbay E."/>
            <person name="Grabherr M."/>
            <person name="Forche A."/>
            <person name="Reedy J.L."/>
            <person name="Agrafioti I."/>
            <person name="Arnaud M.B."/>
            <person name="Bates S."/>
            <person name="Brown A.J."/>
            <person name="Brunke S."/>
            <person name="Costanzo M.C."/>
            <person name="Fitzpatrick D.A."/>
            <person name="de Groot P.W."/>
            <person name="Harris D."/>
            <person name="Hoyer L.L."/>
            <person name="Hube B."/>
            <person name="Klis F.M."/>
            <person name="Kodira C."/>
            <person name="Lennard N."/>
            <person name="Logue M.E."/>
            <person name="Martin R."/>
            <person name="Neiman A.M."/>
            <person name="Nikolaou E."/>
            <person name="Quail M.A."/>
            <person name="Quinn J."/>
            <person name="Santos M.C."/>
            <person name="Schmitzberger F.F."/>
            <person name="Sherlock G."/>
            <person name="Shah P."/>
            <person name="Silverstein K.A."/>
            <person name="Skrzypek M.S."/>
            <person name="Soll D."/>
            <person name="Staggs R."/>
            <person name="Stansfield I."/>
            <person name="Stumpf M.P."/>
            <person name="Sudbery P.E."/>
            <person name="Srikantha T."/>
            <person name="Zeng Q."/>
            <person name="Berman J."/>
            <person name="Berriman M."/>
            <person name="Heitman J."/>
            <person name="Gow N.A."/>
            <person name="Lorenz M.C."/>
            <person name="Birren B.W."/>
            <person name="Kellis M."/>
            <person name="Cuomo C.A."/>
        </authorList>
    </citation>
    <scope>NUCLEOTIDE SEQUENCE [LARGE SCALE GENOMIC DNA]</scope>
    <source>
        <strain evidence="15">ATCC 6260 / CBS 566 / DSM 6381 / JCM 1539 / NBRC 10279 / NRRL Y-324</strain>
    </source>
</reference>
<evidence type="ECO:0000256" key="10">
    <source>
        <dbReference type="ARBA" id="ARBA00032061"/>
    </source>
</evidence>
<evidence type="ECO:0000256" key="3">
    <source>
        <dbReference type="ARBA" id="ARBA00011198"/>
    </source>
</evidence>
<evidence type="ECO:0000256" key="9">
    <source>
        <dbReference type="ARBA" id="ARBA00024804"/>
    </source>
</evidence>
<keyword evidence="8 12" id="KW-0256">Endoplasmic reticulum</keyword>
<evidence type="ECO:0000256" key="4">
    <source>
        <dbReference type="ARBA" id="ARBA00012614"/>
    </source>
</evidence>
<evidence type="ECO:0000256" key="2">
    <source>
        <dbReference type="ARBA" id="ARBA00006962"/>
    </source>
</evidence>
<dbReference type="OrthoDB" id="20273at2759"/>
<keyword evidence="6 12" id="KW-0328">Glycosyltransferase</keyword>
<dbReference type="FunCoup" id="A5DGS3">
    <property type="interactions" value="332"/>
</dbReference>
<dbReference type="SUPFAM" id="SSF53756">
    <property type="entry name" value="UDP-Glycosyltransferase/glycogen phosphorylase"/>
    <property type="match status" value="1"/>
</dbReference>
<dbReference type="VEuPathDB" id="FungiDB:PGUG_02474"/>
<evidence type="ECO:0000313" key="15">
    <source>
        <dbReference type="Proteomes" id="UP000001997"/>
    </source>
</evidence>
<keyword evidence="7 12" id="KW-0808">Transferase</keyword>
<dbReference type="KEGG" id="pgu:PGUG_02474"/>
<comment type="catalytic activity">
    <reaction evidence="11">
        <text>an N-acetyl-alpha-D-glucosaminyl-diphospho-di-trans,poly-cis-dolichol + UDP-N-acetyl-alpha-D-glucosamine = an N,N'-diacetylchitobiosyl-diphospho-di-trans,poly-cis-dolichol + UDP + H(+)</text>
        <dbReference type="Rhea" id="RHEA:23380"/>
        <dbReference type="Rhea" id="RHEA-COMP:19507"/>
        <dbReference type="Rhea" id="RHEA-COMP:19510"/>
        <dbReference type="ChEBI" id="CHEBI:15378"/>
        <dbReference type="ChEBI" id="CHEBI:57269"/>
        <dbReference type="ChEBI" id="CHEBI:57705"/>
        <dbReference type="ChEBI" id="CHEBI:58223"/>
        <dbReference type="ChEBI" id="CHEBI:58427"/>
        <dbReference type="EC" id="2.4.1.141"/>
    </reaction>
</comment>
<dbReference type="AlphaFoldDB" id="A5DGS3"/>
<dbReference type="InterPro" id="IPR007235">
    <property type="entry name" value="Glyco_trans_28_C"/>
</dbReference>
<evidence type="ECO:0000256" key="5">
    <source>
        <dbReference type="ARBA" id="ARBA00017468"/>
    </source>
</evidence>
<dbReference type="InParanoid" id="A5DGS3"/>
<feature type="domain" description="Glycosyl transferase family 28 C-terminal" evidence="13">
    <location>
        <begin position="21"/>
        <end position="196"/>
    </location>
</feature>
<evidence type="ECO:0000256" key="7">
    <source>
        <dbReference type="ARBA" id="ARBA00022679"/>
    </source>
</evidence>
<gene>
    <name evidence="12" type="primary">ALG13</name>
    <name evidence="14" type="ORF">PGUG_02474</name>
</gene>
<evidence type="ECO:0000256" key="1">
    <source>
        <dbReference type="ARBA" id="ARBA00004240"/>
    </source>
</evidence>
<dbReference type="GO" id="GO:0004577">
    <property type="term" value="F:N-acetylglucosaminyldiphosphodolichol N-acetylglucosaminyltransferase activity"/>
    <property type="evidence" value="ECO:0007669"/>
    <property type="project" value="UniProtKB-EC"/>
</dbReference>
<name>A5DGS3_PICGU</name>
<dbReference type="GO" id="GO:0005783">
    <property type="term" value="C:endoplasmic reticulum"/>
    <property type="evidence" value="ECO:0007669"/>
    <property type="project" value="UniProtKB-SubCell"/>
</dbReference>
<evidence type="ECO:0000256" key="8">
    <source>
        <dbReference type="ARBA" id="ARBA00022824"/>
    </source>
</evidence>
<dbReference type="OMA" id="QYGHEIK"/>
<protein>
    <recommendedName>
        <fullName evidence="5 12">UDP-N-acetylglucosamine transferase subunit ALG13</fullName>
        <ecNumber evidence="4 12">2.4.1.141</ecNumber>
    </recommendedName>
    <alternativeName>
        <fullName evidence="10 12">Asparagine-linked glycosylation protein 13</fullName>
    </alternativeName>
</protein>
<evidence type="ECO:0000256" key="12">
    <source>
        <dbReference type="RuleBase" id="RU362128"/>
    </source>
</evidence>
<organism evidence="14 15">
    <name type="scientific">Meyerozyma guilliermondii (strain ATCC 6260 / CBS 566 / DSM 6381 / JCM 1539 / NBRC 10279 / NRRL Y-324)</name>
    <name type="common">Yeast</name>
    <name type="synonym">Candida guilliermondii</name>
    <dbReference type="NCBI Taxonomy" id="294746"/>
    <lineage>
        <taxon>Eukaryota</taxon>
        <taxon>Fungi</taxon>
        <taxon>Dikarya</taxon>
        <taxon>Ascomycota</taxon>
        <taxon>Saccharomycotina</taxon>
        <taxon>Pichiomycetes</taxon>
        <taxon>Debaryomycetaceae</taxon>
        <taxon>Meyerozyma</taxon>
    </lineage>
</organism>
<comment type="subcellular location">
    <subcellularLocation>
        <location evidence="1 12">Endoplasmic reticulum</location>
    </subcellularLocation>
</comment>
<dbReference type="EC" id="2.4.1.141" evidence="4 12"/>
<keyword evidence="15" id="KW-1185">Reference proteome</keyword>
<evidence type="ECO:0000259" key="13">
    <source>
        <dbReference type="Pfam" id="PF04101"/>
    </source>
</evidence>
<dbReference type="EMBL" id="CH408157">
    <property type="protein sequence ID" value="EDK38376.2"/>
    <property type="molecule type" value="Genomic_DNA"/>
</dbReference>
<comment type="subunit">
    <text evidence="3 12">Heterodimer with ALG14 to form a functional enzyme.</text>
</comment>
<evidence type="ECO:0000256" key="6">
    <source>
        <dbReference type="ARBA" id="ARBA00022676"/>
    </source>
</evidence>
<evidence type="ECO:0000313" key="14">
    <source>
        <dbReference type="EMBL" id="EDK38376.2"/>
    </source>
</evidence>
<dbReference type="GO" id="GO:0006488">
    <property type="term" value="P:dolichol-linked oligosaccharide biosynthetic process"/>
    <property type="evidence" value="ECO:0007669"/>
    <property type="project" value="InterPro"/>
</dbReference>
<dbReference type="InterPro" id="IPR039042">
    <property type="entry name" value="Alg13-like"/>
</dbReference>
<dbReference type="Pfam" id="PF04101">
    <property type="entry name" value="Glyco_tran_28_C"/>
    <property type="match status" value="1"/>
</dbReference>
<dbReference type="eggNOG" id="KOG3349">
    <property type="taxonomic scope" value="Eukaryota"/>
</dbReference>
<dbReference type="PANTHER" id="PTHR12867">
    <property type="entry name" value="GLYCOSYL TRANSFERASE-RELATED"/>
    <property type="match status" value="1"/>
</dbReference>
<dbReference type="PANTHER" id="PTHR12867:SF6">
    <property type="entry name" value="N-ACETYLGLUCOSAMINYLDIPHOSPHODOLICHOL N-ACETYLGLUCOSAMINYLTRANSFERASE"/>
    <property type="match status" value="1"/>
</dbReference>
<dbReference type="Proteomes" id="UP000001997">
    <property type="component" value="Unassembled WGS sequence"/>
</dbReference>
<accession>A5DGS3</accession>
<proteinExistence type="inferred from homology"/>
<dbReference type="STRING" id="294746.A5DGS3"/>
<dbReference type="GeneID" id="5126900"/>
<comment type="function">
    <text evidence="9 12">Involved in protein N-glycosylation. Essential for the second step of the dolichol-linked oligosaccharide pathway.</text>
</comment>